<reference evidence="1" key="1">
    <citation type="submission" date="2019-04" db="EMBL/GenBank/DDBJ databases">
        <authorList>
            <consortium name="Pathogen Informatics"/>
        </authorList>
    </citation>
    <scope>NUCLEOTIDE SEQUENCE</scope>
    <source>
        <strain evidence="1">NCTC9183</strain>
    </source>
</reference>
<protein>
    <submittedName>
        <fullName evidence="1">Uncharacterized protein</fullName>
    </submittedName>
</protein>
<evidence type="ECO:0000313" key="1">
    <source>
        <dbReference type="EMBL" id="VTM52585.1"/>
    </source>
</evidence>
<name>A0A4P0XYU3_KLEPN</name>
<organism evidence="1">
    <name type="scientific">Klebsiella pneumoniae</name>
    <dbReference type="NCBI Taxonomy" id="573"/>
    <lineage>
        <taxon>Bacteria</taxon>
        <taxon>Pseudomonadati</taxon>
        <taxon>Pseudomonadota</taxon>
        <taxon>Gammaproteobacteria</taxon>
        <taxon>Enterobacterales</taxon>
        <taxon>Enterobacteriaceae</taxon>
        <taxon>Klebsiella/Raoultella group</taxon>
        <taxon>Klebsiella</taxon>
        <taxon>Klebsiella pneumoniae complex</taxon>
    </lineage>
</organism>
<sequence length="107" mass="12446">MQIISEIIEVKSEYHTDCTLVTEHQTIYINYLYLYDLLRVANKMFSLNMRTGDLKGCKVKLIKDDYSLHLQAIKINGIYVNAIISNSGERVVYPIYGFHYESQAFQS</sequence>
<proteinExistence type="predicted"/>
<dbReference type="EMBL" id="CABDVL010000003">
    <property type="protein sequence ID" value="VTM52585.1"/>
    <property type="molecule type" value="Genomic_DNA"/>
</dbReference>
<gene>
    <name evidence="1" type="ORF">NCTC9183_02119</name>
</gene>
<dbReference type="Proteomes" id="UP000507695">
    <property type="component" value="Unassembled WGS sequence"/>
</dbReference>
<dbReference type="AlphaFoldDB" id="A0A4P0XYU3"/>
<accession>A0A4P0XYU3</accession>